<dbReference type="GO" id="GO:0005524">
    <property type="term" value="F:ATP binding"/>
    <property type="evidence" value="ECO:0007669"/>
    <property type="project" value="UniProtKB-UniRule"/>
</dbReference>
<dbReference type="Pfam" id="PF09190">
    <property type="entry name" value="DALR_2"/>
    <property type="match status" value="1"/>
</dbReference>
<keyword evidence="4 12" id="KW-0963">Cytoplasm</keyword>
<feature type="binding site" evidence="12">
    <location>
        <position position="209"/>
    </location>
    <ligand>
        <name>Zn(2+)</name>
        <dbReference type="ChEBI" id="CHEBI:29105"/>
    </ligand>
</feature>
<dbReference type="CDD" id="cd00672">
    <property type="entry name" value="CysRS_core"/>
    <property type="match status" value="1"/>
</dbReference>
<dbReference type="InterPro" id="IPR015803">
    <property type="entry name" value="Cys-tRNA-ligase"/>
</dbReference>
<dbReference type="PANTHER" id="PTHR10890:SF3">
    <property type="entry name" value="CYSTEINE--TRNA LIGASE, CYTOPLASMIC"/>
    <property type="match status" value="1"/>
</dbReference>
<comment type="subunit">
    <text evidence="3 12">Monomer.</text>
</comment>
<dbReference type="SUPFAM" id="SSF47323">
    <property type="entry name" value="Anticodon-binding domain of a subclass of class I aminoacyl-tRNA synthetases"/>
    <property type="match status" value="1"/>
</dbReference>
<protein>
    <recommendedName>
        <fullName evidence="12">Cysteine--tRNA ligase</fullName>
        <ecNumber evidence="12">6.1.1.16</ecNumber>
    </recommendedName>
    <alternativeName>
        <fullName evidence="12">Cysteinyl-tRNA synthetase</fullName>
        <shortName evidence="12">CysRS</shortName>
    </alternativeName>
</protein>
<evidence type="ECO:0000313" key="15">
    <source>
        <dbReference type="Proteomes" id="UP000018731"/>
    </source>
</evidence>
<dbReference type="InterPro" id="IPR024909">
    <property type="entry name" value="Cys-tRNA/MSH_ligase"/>
</dbReference>
<dbReference type="EMBL" id="AZJI01000001">
    <property type="protein sequence ID" value="ETD24802.1"/>
    <property type="molecule type" value="Genomic_DNA"/>
</dbReference>
<feature type="binding site" evidence="12">
    <location>
        <position position="246"/>
    </location>
    <ligand>
        <name>Zn(2+)</name>
        <dbReference type="ChEBI" id="CHEBI:29105"/>
    </ligand>
</feature>
<evidence type="ECO:0000256" key="10">
    <source>
        <dbReference type="ARBA" id="ARBA00022917"/>
    </source>
</evidence>
<dbReference type="SMART" id="SM00840">
    <property type="entry name" value="DALR_2"/>
    <property type="match status" value="1"/>
</dbReference>
<evidence type="ECO:0000313" key="14">
    <source>
        <dbReference type="EMBL" id="ETD24802.1"/>
    </source>
</evidence>
<feature type="domain" description="Cysteinyl-tRNA synthetase class Ia DALR" evidence="13">
    <location>
        <begin position="361"/>
        <end position="425"/>
    </location>
</feature>
<dbReference type="InterPro" id="IPR009080">
    <property type="entry name" value="tRNAsynth_Ia_anticodon-bd"/>
</dbReference>
<evidence type="ECO:0000256" key="7">
    <source>
        <dbReference type="ARBA" id="ARBA00022741"/>
    </source>
</evidence>
<dbReference type="eggNOG" id="COG0215">
    <property type="taxonomic scope" value="Bacteria"/>
</dbReference>
<keyword evidence="6 12" id="KW-0479">Metal-binding</keyword>
<keyword evidence="15" id="KW-1185">Reference proteome</keyword>
<evidence type="ECO:0000256" key="11">
    <source>
        <dbReference type="ARBA" id="ARBA00023146"/>
    </source>
</evidence>
<dbReference type="InterPro" id="IPR014729">
    <property type="entry name" value="Rossmann-like_a/b/a_fold"/>
</dbReference>
<proteinExistence type="inferred from homology"/>
<evidence type="ECO:0000256" key="6">
    <source>
        <dbReference type="ARBA" id="ARBA00022723"/>
    </source>
</evidence>
<dbReference type="STRING" id="1357400.HMPREF2086_00136"/>
<dbReference type="EC" id="6.1.1.16" evidence="12"/>
<keyword evidence="10 12" id="KW-0648">Protein biosynthesis</keyword>
<dbReference type="PATRIC" id="fig|1357400.3.peg.203"/>
<feature type="binding site" evidence="12">
    <location>
        <position position="242"/>
    </location>
    <ligand>
        <name>Zn(2+)</name>
        <dbReference type="ChEBI" id="CHEBI:29105"/>
    </ligand>
</feature>
<keyword evidence="11 12" id="KW-0030">Aminoacyl-tRNA synthetase</keyword>
<dbReference type="NCBIfam" id="TIGR00435">
    <property type="entry name" value="cysS"/>
    <property type="match status" value="1"/>
</dbReference>
<dbReference type="HOGENOM" id="CLU_013528_0_1_7"/>
<dbReference type="GO" id="GO:0006423">
    <property type="term" value="P:cysteinyl-tRNA aminoacylation"/>
    <property type="evidence" value="ECO:0007669"/>
    <property type="project" value="UniProtKB-UniRule"/>
</dbReference>
<organism evidence="14 15">
    <name type="scientific">Helicobacter macacae MIT 99-5501</name>
    <dbReference type="NCBI Taxonomy" id="1357400"/>
    <lineage>
        <taxon>Bacteria</taxon>
        <taxon>Pseudomonadati</taxon>
        <taxon>Campylobacterota</taxon>
        <taxon>Epsilonproteobacteria</taxon>
        <taxon>Campylobacterales</taxon>
        <taxon>Helicobacteraceae</taxon>
        <taxon>Helicobacter</taxon>
    </lineage>
</organism>
<accession>V8CCH2</accession>
<feature type="short sequence motif" description="'HIGH' region" evidence="12">
    <location>
        <begin position="29"/>
        <end position="39"/>
    </location>
</feature>
<dbReference type="PANTHER" id="PTHR10890">
    <property type="entry name" value="CYSTEINYL-TRNA SYNTHETASE"/>
    <property type="match status" value="1"/>
</dbReference>
<comment type="caution">
    <text evidence="14">The sequence shown here is derived from an EMBL/GenBank/DDBJ whole genome shotgun (WGS) entry which is preliminary data.</text>
</comment>
<comment type="similarity">
    <text evidence="2 12">Belongs to the class-I aminoacyl-tRNA synthetase family.</text>
</comment>
<feature type="binding site" evidence="12">
    <location>
        <position position="27"/>
    </location>
    <ligand>
        <name>Zn(2+)</name>
        <dbReference type="ChEBI" id="CHEBI:29105"/>
    </ligand>
</feature>
<dbReference type="RefSeq" id="WP_023926804.1">
    <property type="nucleotide sequence ID" value="NZ_KI669454.1"/>
</dbReference>
<evidence type="ECO:0000256" key="3">
    <source>
        <dbReference type="ARBA" id="ARBA00011245"/>
    </source>
</evidence>
<evidence type="ECO:0000256" key="5">
    <source>
        <dbReference type="ARBA" id="ARBA00022598"/>
    </source>
</evidence>
<dbReference type="GO" id="GO:0005829">
    <property type="term" value="C:cytosol"/>
    <property type="evidence" value="ECO:0007669"/>
    <property type="project" value="TreeGrafter"/>
</dbReference>
<keyword evidence="9 12" id="KW-0067">ATP-binding</keyword>
<comment type="catalytic activity">
    <reaction evidence="12">
        <text>tRNA(Cys) + L-cysteine + ATP = L-cysteinyl-tRNA(Cys) + AMP + diphosphate</text>
        <dbReference type="Rhea" id="RHEA:17773"/>
        <dbReference type="Rhea" id="RHEA-COMP:9661"/>
        <dbReference type="Rhea" id="RHEA-COMP:9679"/>
        <dbReference type="ChEBI" id="CHEBI:30616"/>
        <dbReference type="ChEBI" id="CHEBI:33019"/>
        <dbReference type="ChEBI" id="CHEBI:35235"/>
        <dbReference type="ChEBI" id="CHEBI:78442"/>
        <dbReference type="ChEBI" id="CHEBI:78517"/>
        <dbReference type="ChEBI" id="CHEBI:456215"/>
        <dbReference type="EC" id="6.1.1.16"/>
    </reaction>
</comment>
<dbReference type="Proteomes" id="UP000018731">
    <property type="component" value="Unassembled WGS sequence"/>
</dbReference>
<evidence type="ECO:0000259" key="13">
    <source>
        <dbReference type="SMART" id="SM00840"/>
    </source>
</evidence>
<dbReference type="OrthoDB" id="9815130at2"/>
<name>V8CCH2_9HELI</name>
<dbReference type="InterPro" id="IPR032678">
    <property type="entry name" value="tRNA-synt_1_cat_dom"/>
</dbReference>
<sequence length="485" mass="54405">MQIYDSKARQKLAFKPIKQGKARIYVCGPTVYDDAHLGHARSSIAFDLLRRTLMLNDYEVLFVKNITDIDDKIIKKAHSQGISIQTLAQTYTDSYLKDMDALNVLPADITPKASQNIAQISNLIQTLLDSSVAYKLENGDIYLSVEKDEKYGSISTRGSQDDENLARIKNDSHKKDERDFALWKSYKGADDEGYESHLGLGRPGWHIECSAMIESSLAYSIEESPDFAIDIHGGGADLLFPHHENEASQTRCATKREIAKYWVHNGFVNINGEKMSKSLGNSFFVKDALKAYSGEVLRNYLLGVHYRAVLHFSEEDLLFSKKRLDKIYRLKKRVSDFAKAQSSKESSQTLPKTPKNEFCKEMLEAMSDDMNISKALSVLEEMLTSANASLDKTPKDKNLKSQILQNLAFVEELLGIGGGDEVAYFQQGIDEAQKSIIESKITQRAQAKKDKDFALADALRDELADMGIALLDTPQGSVWEKVETL</sequence>
<dbReference type="AlphaFoldDB" id="V8CCH2"/>
<dbReference type="GO" id="GO:0004817">
    <property type="term" value="F:cysteine-tRNA ligase activity"/>
    <property type="evidence" value="ECO:0007669"/>
    <property type="project" value="UniProtKB-UniRule"/>
</dbReference>
<evidence type="ECO:0000256" key="4">
    <source>
        <dbReference type="ARBA" id="ARBA00022490"/>
    </source>
</evidence>
<feature type="short sequence motif" description="'KMSKS' region" evidence="12">
    <location>
        <begin position="274"/>
        <end position="278"/>
    </location>
</feature>
<evidence type="ECO:0000256" key="1">
    <source>
        <dbReference type="ARBA" id="ARBA00004496"/>
    </source>
</evidence>
<dbReference type="Pfam" id="PF01406">
    <property type="entry name" value="tRNA-synt_1e"/>
    <property type="match status" value="1"/>
</dbReference>
<dbReference type="InterPro" id="IPR015273">
    <property type="entry name" value="Cys-tRNA-synt_Ia_DALR"/>
</dbReference>
<evidence type="ECO:0000256" key="8">
    <source>
        <dbReference type="ARBA" id="ARBA00022833"/>
    </source>
</evidence>
<keyword evidence="8 12" id="KW-0862">Zinc</keyword>
<comment type="cofactor">
    <cofactor evidence="12">
        <name>Zn(2+)</name>
        <dbReference type="ChEBI" id="CHEBI:29105"/>
    </cofactor>
    <text evidence="12">Binds 1 zinc ion per subunit.</text>
</comment>
<evidence type="ECO:0000256" key="12">
    <source>
        <dbReference type="HAMAP-Rule" id="MF_00041"/>
    </source>
</evidence>
<comment type="subcellular location">
    <subcellularLocation>
        <location evidence="1 12">Cytoplasm</location>
    </subcellularLocation>
</comment>
<reference evidence="14 15" key="1">
    <citation type="journal article" date="2014" name="Genome Announc.">
        <title>Draft genome sequences of six enterohepatic helicobacter species isolated from humans and one from rhesus macaques.</title>
        <authorList>
            <person name="Shen Z."/>
            <person name="Sheh A."/>
            <person name="Young S.K."/>
            <person name="Abouelliel A."/>
            <person name="Ward D.V."/>
            <person name="Earl A.M."/>
            <person name="Fox J.G."/>
        </authorList>
    </citation>
    <scope>NUCLEOTIDE SEQUENCE [LARGE SCALE GENOMIC DNA]</scope>
    <source>
        <strain evidence="14 15">MIT 99-5501</strain>
    </source>
</reference>
<dbReference type="Gene3D" id="1.20.120.1910">
    <property type="entry name" value="Cysteine-tRNA ligase, C-terminal anti-codon recognition domain"/>
    <property type="match status" value="1"/>
</dbReference>
<dbReference type="GO" id="GO:0008270">
    <property type="term" value="F:zinc ion binding"/>
    <property type="evidence" value="ECO:0007669"/>
    <property type="project" value="UniProtKB-UniRule"/>
</dbReference>
<feature type="binding site" evidence="12">
    <location>
        <position position="277"/>
    </location>
    <ligand>
        <name>ATP</name>
        <dbReference type="ChEBI" id="CHEBI:30616"/>
    </ligand>
</feature>
<keyword evidence="5 12" id="KW-0436">Ligase</keyword>
<evidence type="ECO:0000256" key="9">
    <source>
        <dbReference type="ARBA" id="ARBA00022840"/>
    </source>
</evidence>
<dbReference type="SUPFAM" id="SSF52374">
    <property type="entry name" value="Nucleotidylyl transferase"/>
    <property type="match status" value="1"/>
</dbReference>
<dbReference type="Gene3D" id="3.40.50.620">
    <property type="entry name" value="HUPs"/>
    <property type="match status" value="1"/>
</dbReference>
<dbReference type="HAMAP" id="MF_00041">
    <property type="entry name" value="Cys_tRNA_synth"/>
    <property type="match status" value="1"/>
</dbReference>
<keyword evidence="7 12" id="KW-0547">Nucleotide-binding</keyword>
<evidence type="ECO:0000256" key="2">
    <source>
        <dbReference type="ARBA" id="ARBA00005594"/>
    </source>
</evidence>
<dbReference type="PRINTS" id="PR00983">
    <property type="entry name" value="TRNASYNTHCYS"/>
</dbReference>
<gene>
    <name evidence="12" type="primary">cysS</name>
    <name evidence="14" type="ORF">HMPREF2086_00136</name>
</gene>